<organism evidence="2 3">
    <name type="scientific">Sphingomonas qomolangmaensis</name>
    <dbReference type="NCBI Taxonomy" id="2918765"/>
    <lineage>
        <taxon>Bacteria</taxon>
        <taxon>Pseudomonadati</taxon>
        <taxon>Pseudomonadota</taxon>
        <taxon>Alphaproteobacteria</taxon>
        <taxon>Sphingomonadales</taxon>
        <taxon>Sphingomonadaceae</taxon>
        <taxon>Sphingomonas</taxon>
    </lineage>
</organism>
<evidence type="ECO:0000313" key="2">
    <source>
        <dbReference type="EMBL" id="UUL81933.1"/>
    </source>
</evidence>
<keyword evidence="1" id="KW-0732">Signal</keyword>
<reference evidence="2" key="1">
    <citation type="submission" date="2022-07" db="EMBL/GenBank/DDBJ databases">
        <title>Sphingomonas sp. nov., a novel bacterium isolated from the north slope of the Mount Everest.</title>
        <authorList>
            <person name="Cui X."/>
            <person name="Liu Y."/>
        </authorList>
    </citation>
    <scope>NUCLEOTIDE SEQUENCE</scope>
    <source>
        <strain evidence="2">S5-59</strain>
    </source>
</reference>
<proteinExistence type="predicted"/>
<evidence type="ECO:0000313" key="3">
    <source>
        <dbReference type="Proteomes" id="UP001058533"/>
    </source>
</evidence>
<gene>
    <name evidence="2" type="ORF">NMP03_12125</name>
</gene>
<feature type="chain" id="PRO_5046093527" evidence="1">
    <location>
        <begin position="20"/>
        <end position="126"/>
    </location>
</feature>
<dbReference type="RefSeq" id="WP_256505682.1">
    <property type="nucleotide sequence ID" value="NZ_CP101740.1"/>
</dbReference>
<feature type="signal peptide" evidence="1">
    <location>
        <begin position="1"/>
        <end position="19"/>
    </location>
</feature>
<evidence type="ECO:0000256" key="1">
    <source>
        <dbReference type="SAM" id="SignalP"/>
    </source>
</evidence>
<protein>
    <submittedName>
        <fullName evidence="2">Uncharacterized protein</fullName>
    </submittedName>
</protein>
<sequence>MLLPLLALALAAPATAAAAQDSQAADVTCVAVLGAIVNTVPEAQRPGVLAGTMYYVGRIDGREPGFDLQKAILATLPSDEAGLNAFVKQHTPRCGSQLQDNAKRLASVGNAVQARAKTGGAAPKGR</sequence>
<accession>A0ABY5L8K8</accession>
<dbReference type="Proteomes" id="UP001058533">
    <property type="component" value="Chromosome"/>
</dbReference>
<dbReference type="EMBL" id="CP101740">
    <property type="protein sequence ID" value="UUL81933.1"/>
    <property type="molecule type" value="Genomic_DNA"/>
</dbReference>
<keyword evidence="3" id="KW-1185">Reference proteome</keyword>
<name>A0ABY5L8K8_9SPHN</name>